<dbReference type="Gene3D" id="1.10.3210.10">
    <property type="entry name" value="Hypothetical protein af1432"/>
    <property type="match status" value="1"/>
</dbReference>
<dbReference type="Pfam" id="PF01966">
    <property type="entry name" value="HD"/>
    <property type="match status" value="1"/>
</dbReference>
<organism evidence="2 3">
    <name type="scientific">Dactylosporangium maewongense</name>
    <dbReference type="NCBI Taxonomy" id="634393"/>
    <lineage>
        <taxon>Bacteria</taxon>
        <taxon>Bacillati</taxon>
        <taxon>Actinomycetota</taxon>
        <taxon>Actinomycetes</taxon>
        <taxon>Micromonosporales</taxon>
        <taxon>Micromonosporaceae</taxon>
        <taxon>Dactylosporangium</taxon>
    </lineage>
</organism>
<protein>
    <submittedName>
        <fullName evidence="2">HD domain-containing protein</fullName>
    </submittedName>
</protein>
<keyword evidence="3" id="KW-1185">Reference proteome</keyword>
<feature type="domain" description="HD" evidence="1">
    <location>
        <begin position="36"/>
        <end position="123"/>
    </location>
</feature>
<dbReference type="EMBL" id="BAAAQD010000007">
    <property type="protein sequence ID" value="GAA1519163.1"/>
    <property type="molecule type" value="Genomic_DNA"/>
</dbReference>
<dbReference type="SUPFAM" id="SSF109604">
    <property type="entry name" value="HD-domain/PDEase-like"/>
    <property type="match status" value="1"/>
</dbReference>
<reference evidence="2 3" key="1">
    <citation type="journal article" date="2019" name="Int. J. Syst. Evol. Microbiol.">
        <title>The Global Catalogue of Microorganisms (GCM) 10K type strain sequencing project: providing services to taxonomists for standard genome sequencing and annotation.</title>
        <authorList>
            <consortium name="The Broad Institute Genomics Platform"/>
            <consortium name="The Broad Institute Genome Sequencing Center for Infectious Disease"/>
            <person name="Wu L."/>
            <person name="Ma J."/>
        </authorList>
    </citation>
    <scope>NUCLEOTIDE SEQUENCE [LARGE SCALE GENOMIC DNA]</scope>
    <source>
        <strain evidence="2 3">JCM 15933</strain>
    </source>
</reference>
<dbReference type="InterPro" id="IPR006674">
    <property type="entry name" value="HD_domain"/>
</dbReference>
<evidence type="ECO:0000313" key="3">
    <source>
        <dbReference type="Proteomes" id="UP001501470"/>
    </source>
</evidence>
<gene>
    <name evidence="2" type="ORF">GCM10009827_038020</name>
</gene>
<evidence type="ECO:0000313" key="2">
    <source>
        <dbReference type="EMBL" id="GAA1519163.1"/>
    </source>
</evidence>
<dbReference type="RefSeq" id="WP_344503301.1">
    <property type="nucleotide sequence ID" value="NZ_BAAAQD010000007.1"/>
</dbReference>
<comment type="caution">
    <text evidence="2">The sequence shown here is derived from an EMBL/GenBank/DDBJ whole genome shotgun (WGS) entry which is preliminary data.</text>
</comment>
<evidence type="ECO:0000259" key="1">
    <source>
        <dbReference type="Pfam" id="PF01966"/>
    </source>
</evidence>
<accession>A0ABN2AIA3</accession>
<dbReference type="Proteomes" id="UP001501470">
    <property type="component" value="Unassembled WGS sequence"/>
</dbReference>
<proteinExistence type="predicted"/>
<name>A0ABN2AIA3_9ACTN</name>
<sequence length="175" mass="19026">MDDLRPLPAEVAALLRRVGAPPRLAAHLRLVHDVAAQLLDWLAAHAPGLVVDRAAVLFGAATHDIGKTLHPEELAGPGSAHEAAGARMLEEFGDLARFAANHARWDRPDATPEELLVTLADKVWKGKRVDDLERRVAGLLPGEPWEAFMALDDELTRIADTADERLAFQNAYPTA</sequence>